<gene>
    <name evidence="3" type="ORF">B5D82_06800</name>
</gene>
<keyword evidence="2" id="KW-0472">Membrane</keyword>
<feature type="transmembrane region" description="Helical" evidence="2">
    <location>
        <begin position="58"/>
        <end position="79"/>
    </location>
</feature>
<evidence type="ECO:0000313" key="4">
    <source>
        <dbReference type="Proteomes" id="UP000202259"/>
    </source>
</evidence>
<dbReference type="OrthoDB" id="6228125at2"/>
<dbReference type="AlphaFoldDB" id="A0A222G6H1"/>
<evidence type="ECO:0000256" key="2">
    <source>
        <dbReference type="SAM" id="Phobius"/>
    </source>
</evidence>
<evidence type="ECO:0000313" key="3">
    <source>
        <dbReference type="EMBL" id="ASP47485.1"/>
    </source>
</evidence>
<evidence type="ECO:0000256" key="1">
    <source>
        <dbReference type="SAM" id="MobiDB-lite"/>
    </source>
</evidence>
<accession>A0A222G6H1</accession>
<keyword evidence="2" id="KW-0812">Transmembrane</keyword>
<name>A0A222G6H1_9GAMM</name>
<protein>
    <submittedName>
        <fullName evidence="3">Uncharacterized protein</fullName>
    </submittedName>
</protein>
<organism evidence="3 4">
    <name type="scientific">Cognaticolwellia beringensis</name>
    <dbReference type="NCBI Taxonomy" id="1967665"/>
    <lineage>
        <taxon>Bacteria</taxon>
        <taxon>Pseudomonadati</taxon>
        <taxon>Pseudomonadota</taxon>
        <taxon>Gammaproteobacteria</taxon>
        <taxon>Alteromonadales</taxon>
        <taxon>Colwelliaceae</taxon>
        <taxon>Cognaticolwellia</taxon>
    </lineage>
</organism>
<dbReference type="Proteomes" id="UP000202259">
    <property type="component" value="Chromosome"/>
</dbReference>
<dbReference type="RefSeq" id="WP_081150163.1">
    <property type="nucleotide sequence ID" value="NZ_CP020465.1"/>
</dbReference>
<feature type="region of interest" description="Disordered" evidence="1">
    <location>
        <begin position="1"/>
        <end position="24"/>
    </location>
</feature>
<reference evidence="3 4" key="1">
    <citation type="submission" date="2017-08" db="EMBL/GenBank/DDBJ databases">
        <title>Complete genome of Colwellia sp. NB097-1, a psychrophile bacterium ioslated from Bering Sea.</title>
        <authorList>
            <person name="Chen X."/>
        </authorList>
    </citation>
    <scope>NUCLEOTIDE SEQUENCE [LARGE SCALE GENOMIC DNA]</scope>
    <source>
        <strain evidence="3 4">NB097-1</strain>
    </source>
</reference>
<dbReference type="KEGG" id="cber:B5D82_06800"/>
<dbReference type="EMBL" id="CP020465">
    <property type="protein sequence ID" value="ASP47485.1"/>
    <property type="molecule type" value="Genomic_DNA"/>
</dbReference>
<feature type="transmembrane region" description="Helical" evidence="2">
    <location>
        <begin position="34"/>
        <end position="52"/>
    </location>
</feature>
<feature type="compositionally biased region" description="Basic residues" evidence="1">
    <location>
        <begin position="1"/>
        <end position="11"/>
    </location>
</feature>
<keyword evidence="2" id="KW-1133">Transmembrane helix</keyword>
<keyword evidence="4" id="KW-1185">Reference proteome</keyword>
<proteinExistence type="predicted"/>
<sequence>MPTNKHKRKASAHTTPRSAKNAKSPGLITLHPKLFMSVGLLFVALGLYIMAFEAQSNAMFGIAMLSLVAGTATTIYANFTLPKAK</sequence>